<protein>
    <submittedName>
        <fullName evidence="2">Uncharacterized protein</fullName>
    </submittedName>
</protein>
<evidence type="ECO:0000313" key="3">
    <source>
        <dbReference type="Proteomes" id="UP000006552"/>
    </source>
</evidence>
<organism evidence="2 3">
    <name type="scientific">Aromatoleum aromaticum (strain DSM 19018 / LMG 30748 / EbN1)</name>
    <name type="common">Azoarcus sp. (strain EbN1)</name>
    <dbReference type="NCBI Taxonomy" id="76114"/>
    <lineage>
        <taxon>Bacteria</taxon>
        <taxon>Pseudomonadati</taxon>
        <taxon>Pseudomonadota</taxon>
        <taxon>Betaproteobacteria</taxon>
        <taxon>Rhodocyclales</taxon>
        <taxon>Rhodocyclaceae</taxon>
        <taxon>Aromatoleum</taxon>
    </lineage>
</organism>
<evidence type="ECO:0000256" key="1">
    <source>
        <dbReference type="SAM" id="MobiDB-lite"/>
    </source>
</evidence>
<dbReference type="HOGENOM" id="CLU_1444890_0_0_4"/>
<dbReference type="STRING" id="76114.ebA2668"/>
<sequence length="187" mass="20639">MDVRNADFFLSAPPPGAFTAILRWRLYGDHRLAPLRRSGTGAITPITTWRLYADPALAPLRRSVTACLPVVRIRAAATERRGSRRRRTREDRSQGQEAGDPGPQAARLFATAAHLPQERAQARMDCEPVQENVRRVAARTAGRDRNPDPGNRRLAEVAAHRLPQGPREGAGGPQPCLRDWTADSDPT</sequence>
<dbReference type="AlphaFoldDB" id="Q5P4Y7"/>
<reference evidence="2 3" key="1">
    <citation type="journal article" date="2005" name="Arch. Microbiol.">
        <title>The genome sequence of an anaerobic aromatic-degrading denitrifying bacterium, strain EbN1.</title>
        <authorList>
            <person name="Rabus R."/>
            <person name="Kube M."/>
            <person name="Heider J."/>
            <person name="Beck A."/>
            <person name="Heitmann K."/>
            <person name="Widdel F."/>
            <person name="Reinhardt R."/>
        </authorList>
    </citation>
    <scope>NUCLEOTIDE SEQUENCE [LARGE SCALE GENOMIC DNA]</scope>
    <source>
        <strain evidence="2 3">EbN1</strain>
    </source>
</reference>
<dbReference type="Proteomes" id="UP000006552">
    <property type="component" value="Chromosome"/>
</dbReference>
<dbReference type="EMBL" id="CR555306">
    <property type="protein sequence ID" value="CAI07625.1"/>
    <property type="molecule type" value="Genomic_DNA"/>
</dbReference>
<keyword evidence="3" id="KW-1185">Reference proteome</keyword>
<feature type="compositionally biased region" description="Basic and acidic residues" evidence="1">
    <location>
        <begin position="141"/>
        <end position="159"/>
    </location>
</feature>
<accession>Q5P4Y7</accession>
<evidence type="ECO:0000313" key="2">
    <source>
        <dbReference type="EMBL" id="CAI07625.1"/>
    </source>
</evidence>
<feature type="region of interest" description="Disordered" evidence="1">
    <location>
        <begin position="138"/>
        <end position="187"/>
    </location>
</feature>
<feature type="region of interest" description="Disordered" evidence="1">
    <location>
        <begin position="77"/>
        <end position="103"/>
    </location>
</feature>
<name>Q5P4Y7_AROAE</name>
<proteinExistence type="predicted"/>
<dbReference type="KEGG" id="eba:ebA2668"/>
<gene>
    <name evidence="2" type="ORF">ebA2668</name>
</gene>